<dbReference type="EMBL" id="JAZGSY010000102">
    <property type="protein sequence ID" value="KAL1840704.1"/>
    <property type="molecule type" value="Genomic_DNA"/>
</dbReference>
<reference evidence="2 3" key="1">
    <citation type="journal article" date="2024" name="Commun. Biol.">
        <title>Comparative genomic analysis of thermophilic fungi reveals convergent evolutionary adaptations and gene losses.</title>
        <authorList>
            <person name="Steindorff A.S."/>
            <person name="Aguilar-Pontes M.V."/>
            <person name="Robinson A.J."/>
            <person name="Andreopoulos B."/>
            <person name="LaButti K."/>
            <person name="Kuo A."/>
            <person name="Mondo S."/>
            <person name="Riley R."/>
            <person name="Otillar R."/>
            <person name="Haridas S."/>
            <person name="Lipzen A."/>
            <person name="Grimwood J."/>
            <person name="Schmutz J."/>
            <person name="Clum A."/>
            <person name="Reid I.D."/>
            <person name="Moisan M.C."/>
            <person name="Butler G."/>
            <person name="Nguyen T.T.M."/>
            <person name="Dewar K."/>
            <person name="Conant G."/>
            <person name="Drula E."/>
            <person name="Henrissat B."/>
            <person name="Hansel C."/>
            <person name="Singer S."/>
            <person name="Hutchinson M.I."/>
            <person name="de Vries R.P."/>
            <person name="Natvig D.O."/>
            <person name="Powell A.J."/>
            <person name="Tsang A."/>
            <person name="Grigoriev I.V."/>
        </authorList>
    </citation>
    <scope>NUCLEOTIDE SEQUENCE [LARGE SCALE GENOMIC DNA]</scope>
    <source>
        <strain evidence="2 3">CBS 620.91</strain>
    </source>
</reference>
<proteinExistence type="predicted"/>
<protein>
    <submittedName>
        <fullName evidence="2">Uncharacterized protein</fullName>
    </submittedName>
</protein>
<organism evidence="2 3">
    <name type="scientific">Humicola insolens</name>
    <name type="common">Soft-rot fungus</name>
    <dbReference type="NCBI Taxonomy" id="85995"/>
    <lineage>
        <taxon>Eukaryota</taxon>
        <taxon>Fungi</taxon>
        <taxon>Dikarya</taxon>
        <taxon>Ascomycota</taxon>
        <taxon>Pezizomycotina</taxon>
        <taxon>Sordariomycetes</taxon>
        <taxon>Sordariomycetidae</taxon>
        <taxon>Sordariales</taxon>
        <taxon>Chaetomiaceae</taxon>
        <taxon>Mycothermus</taxon>
    </lineage>
</organism>
<name>A0ABR3VFT1_HUMIN</name>
<feature type="region of interest" description="Disordered" evidence="1">
    <location>
        <begin position="762"/>
        <end position="813"/>
    </location>
</feature>
<evidence type="ECO:0000313" key="3">
    <source>
        <dbReference type="Proteomes" id="UP001583172"/>
    </source>
</evidence>
<evidence type="ECO:0000313" key="2">
    <source>
        <dbReference type="EMBL" id="KAL1840704.1"/>
    </source>
</evidence>
<comment type="caution">
    <text evidence="2">The sequence shown here is derived from an EMBL/GenBank/DDBJ whole genome shotgun (WGS) entry which is preliminary data.</text>
</comment>
<keyword evidence="3" id="KW-1185">Reference proteome</keyword>
<evidence type="ECO:0000256" key="1">
    <source>
        <dbReference type="SAM" id="MobiDB-lite"/>
    </source>
</evidence>
<feature type="compositionally biased region" description="Acidic residues" evidence="1">
    <location>
        <begin position="762"/>
        <end position="794"/>
    </location>
</feature>
<accession>A0ABR3VFT1</accession>
<sequence>MATSGDSALFGILPGGLSATTENAIKLHMNEIASLRIPSHNDGNVLAVVTFPRDDLSARACDGEPWHDIHLRMSSEKLLKLGSKVISDMLTSKAQARFRRRLGFKELPDGIEYILDFTPPEEGIELADLTTALWLPRVVKLWFLAGLFMPAEALSSVPCLPHRPLADKAVGAVLALGHDDVCRAGTCLTLLGDWEPRPDRKVPGIVDDNPSEGVHHIPSWRKVDDYCPIRHRVAIARVLRAINGDDLLLNSAVRMWTVAQVAISLEVPQVVVDPVTQWLIAPPNTKFIEICPERAFQLAHALKIPSVLIAAFGILVSEHAIDYASPNPIPGSRRPLTWVQRRRDELADYLSTPIEYASRAMVERLNAKFNLLMSDDVFDLLPLNNREWKKLKYYEPLIAELPTNHPLVKAYTELVSALRTSFRRWINKALKLDSLDNPNNIGLRGLIEAQRRHYVPAAESMQLSDLYDALASSQKILTPFFWNILLYGEPEHAFAENFSGGQFLSWFVTDFNSALQRAVEEEPTPAFVRTPLKARVSDAIGNGPDTDIDFFLGDFFHALRHGVCVFCHQVMGKPLWGYATDSDSGIPLFLSDHLLLPLSEQELNYLPIWAGGLDDGSGGVFQEVIPPAEMGPSEPGPAYHTGFTAASTDADEAMTDAGTVATTRAAPAAVSVSNLDIDALSIGTSTDNNNTNNDVMSMTTGRSLVAQPSGPATLTAGTTGSRSVVASTFGDDESVYAAARFEQPAEHQVQGQAIAQYVDEVGGDGDDFMWEDDGEAGFDFDEDDNDEEVEDDGSDGSSTLDGFEEVDGRDSRG</sequence>
<gene>
    <name evidence="2" type="ORF">VTJ49DRAFT_199</name>
</gene>
<dbReference type="Proteomes" id="UP001583172">
    <property type="component" value="Unassembled WGS sequence"/>
</dbReference>